<dbReference type="Proteomes" id="UP000326546">
    <property type="component" value="Chromosome"/>
</dbReference>
<reference evidence="1 2" key="1">
    <citation type="submission" date="2019-09" db="EMBL/GenBank/DDBJ databases">
        <title>Serinicoccus pratensis sp. nov., isolated from meadow soil.</title>
        <authorList>
            <person name="Zhang W."/>
        </authorList>
    </citation>
    <scope>NUCLEOTIDE SEQUENCE [LARGE SCALE GENOMIC DNA]</scope>
    <source>
        <strain evidence="1 2">W204</strain>
    </source>
</reference>
<keyword evidence="2" id="KW-1185">Reference proteome</keyword>
<evidence type="ECO:0000313" key="2">
    <source>
        <dbReference type="Proteomes" id="UP000326546"/>
    </source>
</evidence>
<protein>
    <submittedName>
        <fullName evidence="1">Uncharacterized protein</fullName>
    </submittedName>
</protein>
<organism evidence="1 2">
    <name type="scientific">Ornithinimicrobium pratense</name>
    <dbReference type="NCBI Taxonomy" id="2593973"/>
    <lineage>
        <taxon>Bacteria</taxon>
        <taxon>Bacillati</taxon>
        <taxon>Actinomycetota</taxon>
        <taxon>Actinomycetes</taxon>
        <taxon>Micrococcales</taxon>
        <taxon>Ornithinimicrobiaceae</taxon>
        <taxon>Ornithinimicrobium</taxon>
    </lineage>
</organism>
<evidence type="ECO:0000313" key="1">
    <source>
        <dbReference type="EMBL" id="QFG68440.1"/>
    </source>
</evidence>
<dbReference type="RefSeq" id="WP_158060828.1">
    <property type="nucleotide sequence ID" value="NZ_CP044427.1"/>
</dbReference>
<accession>A0A5J6V3C8</accession>
<name>A0A5J6V3C8_9MICO</name>
<proteinExistence type="predicted"/>
<sequence>MHLAHLRMLGGDVEEARAQEGSLVWMPLLIEQKSGRRGPPVHAMLVQAGALPAMDRDPPNRQEFP</sequence>
<dbReference type="EMBL" id="CP044427">
    <property type="protein sequence ID" value="QFG68440.1"/>
    <property type="molecule type" value="Genomic_DNA"/>
</dbReference>
<dbReference type="AlphaFoldDB" id="A0A5J6V3C8"/>
<dbReference type="KEGG" id="serw:FY030_06680"/>
<gene>
    <name evidence="1" type="ORF">FY030_06680</name>
</gene>